<feature type="region of interest" description="Disordered" evidence="1">
    <location>
        <begin position="116"/>
        <end position="164"/>
    </location>
</feature>
<feature type="compositionally biased region" description="Basic and acidic residues" evidence="1">
    <location>
        <begin position="129"/>
        <end position="139"/>
    </location>
</feature>
<evidence type="ECO:0000313" key="2">
    <source>
        <dbReference type="EMBL" id="MDF3831458.1"/>
    </source>
</evidence>
<protein>
    <submittedName>
        <fullName evidence="2">Uncharacterized protein</fullName>
    </submittedName>
</protein>
<evidence type="ECO:0000256" key="1">
    <source>
        <dbReference type="SAM" id="MobiDB-lite"/>
    </source>
</evidence>
<keyword evidence="3" id="KW-1185">Reference proteome</keyword>
<feature type="compositionally biased region" description="Low complexity" evidence="1">
    <location>
        <begin position="151"/>
        <end position="164"/>
    </location>
</feature>
<comment type="caution">
    <text evidence="2">The sequence shown here is derived from an EMBL/GenBank/DDBJ whole genome shotgun (WGS) entry which is preliminary data.</text>
</comment>
<sequence>MSLEKTRPRSRRASVDTEEEKAWVGFYRRVRSDASIAAEVLSQLDADPEMKRQHLALYLCCKESLREAKARQARNKRVGQFVRSMFSALFIQFPRLTRRRFERGAELAAECLPEAMPEPAQAQTRRLAPKREFAAKRTAFDQQQAEPQADALATSPAPSSRATA</sequence>
<accession>A0ABT6AFS7</accession>
<dbReference type="EMBL" id="JARJLM010000006">
    <property type="protein sequence ID" value="MDF3831458.1"/>
    <property type="molecule type" value="Genomic_DNA"/>
</dbReference>
<gene>
    <name evidence="2" type="ORF">P3W85_00550</name>
</gene>
<evidence type="ECO:0000313" key="3">
    <source>
        <dbReference type="Proteomes" id="UP001216674"/>
    </source>
</evidence>
<reference evidence="2 3" key="1">
    <citation type="submission" date="2023-03" db="EMBL/GenBank/DDBJ databases">
        <title>Draft assemblies of triclosan tolerant bacteria isolated from returned activated sludge.</title>
        <authorList>
            <person name="Van Hamelsveld S."/>
        </authorList>
    </citation>
    <scope>NUCLEOTIDE SEQUENCE [LARGE SCALE GENOMIC DNA]</scope>
    <source>
        <strain evidence="2 3">GW210010_S58</strain>
    </source>
</reference>
<name>A0ABT6AFS7_9BURK</name>
<organism evidence="2 3">
    <name type="scientific">Cupriavidus basilensis</name>
    <dbReference type="NCBI Taxonomy" id="68895"/>
    <lineage>
        <taxon>Bacteria</taxon>
        <taxon>Pseudomonadati</taxon>
        <taxon>Pseudomonadota</taxon>
        <taxon>Betaproteobacteria</taxon>
        <taxon>Burkholderiales</taxon>
        <taxon>Burkholderiaceae</taxon>
        <taxon>Cupriavidus</taxon>
    </lineage>
</organism>
<dbReference type="Proteomes" id="UP001216674">
    <property type="component" value="Unassembled WGS sequence"/>
</dbReference>
<dbReference type="RefSeq" id="WP_276263332.1">
    <property type="nucleotide sequence ID" value="NZ_JARJLM010000006.1"/>
</dbReference>
<proteinExistence type="predicted"/>